<feature type="region of interest" description="Disordered" evidence="1">
    <location>
        <begin position="421"/>
        <end position="457"/>
    </location>
</feature>
<evidence type="ECO:0000313" key="2">
    <source>
        <dbReference type="EMBL" id="CAE6536449.1"/>
    </source>
</evidence>
<accession>A0A8H3DLU2</accession>
<comment type="caution">
    <text evidence="2">The sequence shown here is derived from an EMBL/GenBank/DDBJ whole genome shotgun (WGS) entry which is preliminary data.</text>
</comment>
<proteinExistence type="predicted"/>
<dbReference type="AlphaFoldDB" id="A0A8H3DLU2"/>
<dbReference type="Proteomes" id="UP000663853">
    <property type="component" value="Unassembled WGS sequence"/>
</dbReference>
<sequence>MAFASRRIHTSPAWYKKLKIPDPDVPKKPHIPTPKEVGLMYKRRVEKAERDERVDISMSLTEVKTYHGGFTQPRILRGSNWFPGGAYIAKNKVYEKPVDSAYEPHTVYILESRYPIRTKEPGRPDVPEHIVDVIGESIWLPYLKHKNSAKVSGNSRLSMDAAWWPFLNRRINKLEPEPWWNKDEDPEQLRLEALGLTNSDNPPEPLREFYKDITQYRPNGTKIVEPTPTKTIVPQRKARTIGDIRAEYEPMLKKEAFWRPLVSVTLATRPLANTLVRLCRALPRGLPFYASIDTHDRKTVVSFPDRMRLLRLRRMRELTIEIARRLEGYYGGFVGIRFGKDDRGRAIRGERLEQPLPDPLRVIRVGLGEWYELEQEMELWKLEAMDAGVEIEVKPMDEWGRRVDESGVVLPGQEIAEGVELDGEHETFDSQDEEGATQDGDGFEDEAEGGGADANTGVGKVVRKAGAPLKHIAAPVKKAASAGI</sequence>
<organism evidence="2 3">
    <name type="scientific">Rhizoctonia solani</name>
    <dbReference type="NCBI Taxonomy" id="456999"/>
    <lineage>
        <taxon>Eukaryota</taxon>
        <taxon>Fungi</taxon>
        <taxon>Dikarya</taxon>
        <taxon>Basidiomycota</taxon>
        <taxon>Agaricomycotina</taxon>
        <taxon>Agaricomycetes</taxon>
        <taxon>Cantharellales</taxon>
        <taxon>Ceratobasidiaceae</taxon>
        <taxon>Rhizoctonia</taxon>
    </lineage>
</organism>
<evidence type="ECO:0000256" key="1">
    <source>
        <dbReference type="SAM" id="MobiDB-lite"/>
    </source>
</evidence>
<dbReference type="EMBL" id="CAJMXA010004175">
    <property type="protein sequence ID" value="CAE6536449.1"/>
    <property type="molecule type" value="Genomic_DNA"/>
</dbReference>
<protein>
    <submittedName>
        <fullName evidence="2">Uncharacterized protein</fullName>
    </submittedName>
</protein>
<gene>
    <name evidence="2" type="ORF">RDB_LOCUS180688</name>
</gene>
<reference evidence="2" key="1">
    <citation type="submission" date="2021-01" db="EMBL/GenBank/DDBJ databases">
        <authorList>
            <person name="Kaushik A."/>
        </authorList>
    </citation>
    <scope>NUCLEOTIDE SEQUENCE</scope>
    <source>
        <strain evidence="2">AG6-10EEA</strain>
    </source>
</reference>
<evidence type="ECO:0000313" key="3">
    <source>
        <dbReference type="Proteomes" id="UP000663853"/>
    </source>
</evidence>
<feature type="compositionally biased region" description="Acidic residues" evidence="1">
    <location>
        <begin position="429"/>
        <end position="448"/>
    </location>
</feature>
<name>A0A8H3DLU2_9AGAM</name>